<dbReference type="EMBL" id="JANQDX010000002">
    <property type="protein sequence ID" value="KAL0927524.1"/>
    <property type="molecule type" value="Genomic_DNA"/>
</dbReference>
<organism evidence="1 2">
    <name type="scientific">Dendrobium thyrsiflorum</name>
    <name type="common">Pinecone-like raceme dendrobium</name>
    <name type="synonym">Orchid</name>
    <dbReference type="NCBI Taxonomy" id="117978"/>
    <lineage>
        <taxon>Eukaryota</taxon>
        <taxon>Viridiplantae</taxon>
        <taxon>Streptophyta</taxon>
        <taxon>Embryophyta</taxon>
        <taxon>Tracheophyta</taxon>
        <taxon>Spermatophyta</taxon>
        <taxon>Magnoliopsida</taxon>
        <taxon>Liliopsida</taxon>
        <taxon>Asparagales</taxon>
        <taxon>Orchidaceae</taxon>
        <taxon>Epidendroideae</taxon>
        <taxon>Malaxideae</taxon>
        <taxon>Dendrobiinae</taxon>
        <taxon>Dendrobium</taxon>
    </lineage>
</organism>
<dbReference type="PANTHER" id="PTHR44394">
    <property type="entry name" value="BETA-ALANINE-ACTIVATING ENZYME"/>
    <property type="match status" value="1"/>
</dbReference>
<dbReference type="InterPro" id="IPR052091">
    <property type="entry name" value="Beta-ala_Activ/Resist"/>
</dbReference>
<dbReference type="SUPFAM" id="SSF50998">
    <property type="entry name" value="Quinoprotein alcohol dehydrogenase-like"/>
    <property type="match status" value="1"/>
</dbReference>
<protein>
    <submittedName>
        <fullName evidence="1">Uncharacterized protein</fullName>
    </submittedName>
</protein>
<reference evidence="1 2" key="1">
    <citation type="journal article" date="2024" name="Plant Biotechnol. J.">
        <title>Dendrobium thyrsiflorum genome and its molecular insights into genes involved in important horticultural traits.</title>
        <authorList>
            <person name="Chen B."/>
            <person name="Wang J.Y."/>
            <person name="Zheng P.J."/>
            <person name="Li K.L."/>
            <person name="Liang Y.M."/>
            <person name="Chen X.F."/>
            <person name="Zhang C."/>
            <person name="Zhao X."/>
            <person name="He X."/>
            <person name="Zhang G.Q."/>
            <person name="Liu Z.J."/>
            <person name="Xu Q."/>
        </authorList>
    </citation>
    <scope>NUCLEOTIDE SEQUENCE [LARGE SCALE GENOMIC DNA]</scope>
    <source>
        <strain evidence="1">GZMU011</strain>
    </source>
</reference>
<dbReference type="PANTHER" id="PTHR44394:SF1">
    <property type="entry name" value="BETA-ALANINE-ACTIVATING ENZYME"/>
    <property type="match status" value="1"/>
</dbReference>
<accession>A0ABD0VR83</accession>
<dbReference type="Proteomes" id="UP001552299">
    <property type="component" value="Unassembled WGS sequence"/>
</dbReference>
<dbReference type="InterPro" id="IPR011047">
    <property type="entry name" value="Quinoprotein_ADH-like_sf"/>
</dbReference>
<dbReference type="InterPro" id="IPR015943">
    <property type="entry name" value="WD40/YVTN_repeat-like_dom_sf"/>
</dbReference>
<dbReference type="AlphaFoldDB" id="A0ABD0VR83"/>
<keyword evidence="2" id="KW-1185">Reference proteome</keyword>
<proteinExistence type="predicted"/>
<evidence type="ECO:0000313" key="1">
    <source>
        <dbReference type="EMBL" id="KAL0927524.1"/>
    </source>
</evidence>
<comment type="caution">
    <text evidence="1">The sequence shown here is derived from an EMBL/GenBank/DDBJ whole genome shotgun (WGS) entry which is preliminary data.</text>
</comment>
<dbReference type="Gene3D" id="2.130.10.10">
    <property type="entry name" value="YVTN repeat-like/Quinoprotein amine dehydrogenase"/>
    <property type="match status" value="1"/>
</dbReference>
<sequence length="235" mass="25831">MVPQARNMLYVATTSGVVSGVSLEVTPFGFLWRYEADAPLFGSLCLDSSSGNVFCCSVNGSVMALNPKGHSVWKVAPEAVEELPILAFSPLLKGSSFYPLTAAAGEERVSWIASTPPCPVDYSIKKTPKEKQVLRTRILRNIIHTCAAQAGETKEQHMKHLKGVISHKFENEVLKEEKYEARNLTPQPVRKNKKYVKQTCDFNGSGCMSLGASPPICQDRGDSLDRVQKWSPSRG</sequence>
<evidence type="ECO:0000313" key="2">
    <source>
        <dbReference type="Proteomes" id="UP001552299"/>
    </source>
</evidence>
<name>A0ABD0VR83_DENTH</name>
<gene>
    <name evidence="1" type="ORF">M5K25_001699</name>
</gene>